<reference evidence="1" key="2">
    <citation type="journal article" date="2024" name="Plant">
        <title>Genomic evolution and insights into agronomic trait innovations of Sesamum species.</title>
        <authorList>
            <person name="Miao H."/>
            <person name="Wang L."/>
            <person name="Qu L."/>
            <person name="Liu H."/>
            <person name="Sun Y."/>
            <person name="Le M."/>
            <person name="Wang Q."/>
            <person name="Wei S."/>
            <person name="Zheng Y."/>
            <person name="Lin W."/>
            <person name="Duan Y."/>
            <person name="Cao H."/>
            <person name="Xiong S."/>
            <person name="Wang X."/>
            <person name="Wei L."/>
            <person name="Li C."/>
            <person name="Ma Q."/>
            <person name="Ju M."/>
            <person name="Zhao R."/>
            <person name="Li G."/>
            <person name="Mu C."/>
            <person name="Tian Q."/>
            <person name="Mei H."/>
            <person name="Zhang T."/>
            <person name="Gao T."/>
            <person name="Zhang H."/>
        </authorList>
    </citation>
    <scope>NUCLEOTIDE SEQUENCE</scope>
    <source>
        <strain evidence="1">KEN1</strain>
    </source>
</reference>
<protein>
    <submittedName>
        <fullName evidence="1">Uncharacterized protein</fullName>
    </submittedName>
</protein>
<sequence length="340" mass="38800">MHLVDDTSDSISAGLQRHENPLLELSGSAAPLDSSYACGARAPPPPPLGLPLRDQVQYRRHEWLKGILNYFGIGIEDVGKSGGLMLLWRKDSDVWIQSFSNRHIDATVQFQEGTDRWHFTGFYDHPETERVVLTVGNVSFLMLEFSPRESSDQITRYYGLTSNQQSISSREGEPNISVLRQYGLGQKIVNRLSSNDKLEELYSQEELLWQQRAKALWLKEGDKNTAFFHARASERRDRKAIKALIDDGECLREGKDVVRDVGLRYFEHIFQSTNLQQVVMRESIGTLTPRVTEDMNAMLTQPFTMEEVNLALKQMHPLKSPGPDGMSPIFYKKMLAHCRQ</sequence>
<proteinExistence type="predicted"/>
<organism evidence="1">
    <name type="scientific">Sesamum latifolium</name>
    <dbReference type="NCBI Taxonomy" id="2727402"/>
    <lineage>
        <taxon>Eukaryota</taxon>
        <taxon>Viridiplantae</taxon>
        <taxon>Streptophyta</taxon>
        <taxon>Embryophyta</taxon>
        <taxon>Tracheophyta</taxon>
        <taxon>Spermatophyta</taxon>
        <taxon>Magnoliopsida</taxon>
        <taxon>eudicotyledons</taxon>
        <taxon>Gunneridae</taxon>
        <taxon>Pentapetalae</taxon>
        <taxon>asterids</taxon>
        <taxon>lamiids</taxon>
        <taxon>Lamiales</taxon>
        <taxon>Pedaliaceae</taxon>
        <taxon>Sesamum</taxon>
    </lineage>
</organism>
<evidence type="ECO:0000313" key="1">
    <source>
        <dbReference type="EMBL" id="KAL0394948.1"/>
    </source>
</evidence>
<reference evidence="1" key="1">
    <citation type="submission" date="2020-06" db="EMBL/GenBank/DDBJ databases">
        <authorList>
            <person name="Li T."/>
            <person name="Hu X."/>
            <person name="Zhang T."/>
            <person name="Song X."/>
            <person name="Zhang H."/>
            <person name="Dai N."/>
            <person name="Sheng W."/>
            <person name="Hou X."/>
            <person name="Wei L."/>
        </authorList>
    </citation>
    <scope>NUCLEOTIDE SEQUENCE</scope>
    <source>
        <strain evidence="1">KEN1</strain>
        <tissue evidence="1">Leaf</tissue>
    </source>
</reference>
<dbReference type="EMBL" id="JACGWN010000016">
    <property type="protein sequence ID" value="KAL0394948.1"/>
    <property type="molecule type" value="Genomic_DNA"/>
</dbReference>
<dbReference type="AlphaFoldDB" id="A0AAW2SRC2"/>
<comment type="caution">
    <text evidence="1">The sequence shown here is derived from an EMBL/GenBank/DDBJ whole genome shotgun (WGS) entry which is preliminary data.</text>
</comment>
<name>A0AAW2SRC2_9LAMI</name>
<accession>A0AAW2SRC2</accession>
<gene>
    <name evidence="1" type="ORF">Slati_4461000</name>
</gene>